<name>A0A7K0KDA1_9BACT</name>
<evidence type="ECO:0000259" key="2">
    <source>
        <dbReference type="Pfam" id="PF14905"/>
    </source>
</evidence>
<dbReference type="RefSeq" id="WP_154532965.1">
    <property type="nucleotide sequence ID" value="NZ_VUNG01000002.1"/>
</dbReference>
<protein>
    <submittedName>
        <fullName evidence="3">Outer membrane beta-barrel protein</fullName>
    </submittedName>
</protein>
<keyword evidence="4" id="KW-1185">Reference proteome</keyword>
<reference evidence="3 4" key="1">
    <citation type="submission" date="2019-08" db="EMBL/GenBank/DDBJ databases">
        <title>In-depth cultivation of the pig gut microbiome towards novel bacterial diversity and tailored functional studies.</title>
        <authorList>
            <person name="Wylensek D."/>
            <person name="Hitch T.C.A."/>
            <person name="Clavel T."/>
        </authorList>
    </citation>
    <scope>NUCLEOTIDE SEQUENCE [LARGE SCALE GENOMIC DNA]</scope>
    <source>
        <strain evidence="3 4">LKV-178-WT-2A</strain>
    </source>
</reference>
<comment type="caution">
    <text evidence="3">The sequence shown here is derived from an EMBL/GenBank/DDBJ whole genome shotgun (WGS) entry which is preliminary data.</text>
</comment>
<dbReference type="Gene3D" id="2.170.130.10">
    <property type="entry name" value="TonB-dependent receptor, plug domain"/>
    <property type="match status" value="1"/>
</dbReference>
<keyword evidence="1" id="KW-0732">Signal</keyword>
<dbReference type="Pfam" id="PF14905">
    <property type="entry name" value="OMP_b-brl_3"/>
    <property type="match status" value="1"/>
</dbReference>
<feature type="signal peptide" evidence="1">
    <location>
        <begin position="1"/>
        <end position="19"/>
    </location>
</feature>
<dbReference type="EMBL" id="VUNG01000002">
    <property type="protein sequence ID" value="MST83400.1"/>
    <property type="molecule type" value="Genomic_DNA"/>
</dbReference>
<dbReference type="AlphaFoldDB" id="A0A7K0KDA1"/>
<feature type="domain" description="Outer membrane protein beta-barrel" evidence="2">
    <location>
        <begin position="366"/>
        <end position="746"/>
    </location>
</feature>
<evidence type="ECO:0000256" key="1">
    <source>
        <dbReference type="SAM" id="SignalP"/>
    </source>
</evidence>
<dbReference type="Proteomes" id="UP000438914">
    <property type="component" value="Unassembled WGS sequence"/>
</dbReference>
<sequence length="768" mass="86668">MKRLILFSMMCLMVIASTAQNISGRVIDEQAKPMPFANVVLVSRSDSAYIAGAVTKDDGSFSIATDNQDGLLKVSSVGYIIRYIDARQGNIGDIQMQPDTQMLGEVVVKGQMPTHKMTTEGVLTTVENTLLSKAGTANDVLQQLPGVQKKGDGIEVFGKGTPLIYINGRQLRDKSELDKISSESVKSVELITTPGAKYDAQVESVILIKTRRQQGEGWSGDVQSHYRQGYNPDLDLGLNLNYRHNGLDVFGSVWYNDDQNRQRNLINLDVVADTLWHMAEQFNSDTHHRSFYVSAGVNYVFNDQHSMGFRYDTKAWLKPKMTGSFIADVTADGVFYDHLDSKLEQETTSNMPHTLNVYYNGRVGKTTIDFNTDYIFHKDRTSQFTNEVSQERTSRTVTSTNVVRNQLWASKLVLSWPLWKGNLQAGTEYDITNRNDDYVNPEQVVPTSQTEQRERNYIFFAEYSRSLPFGQMRLGLRNENVSTDYYLRGVHQPEQSRSYHHFFPTAALMAKAGKVQLMANYAMKIQQPYYWMLSSNVAYVNRFTWESGNPMLQPAIRNEVGLMAMYKWMRLAVDYKHTTDEIVNVAETVAGNEATTIITRANVHRSDGLRAMLTLSPRFGLYQPSLTVGVIKDWIKIPSPVGNLSPKNPIGLIQSNNDFQLSPTLTASASLQVTTTGDQQNMTVTKPGYVADVSVTKTFFDNRLSVRIGGRNLFNSQQHINICYGLRSLYQETHKDSRKFELSVRYNFNATNSKYKGTGAGNDEKNRF</sequence>
<dbReference type="SUPFAM" id="SSF49464">
    <property type="entry name" value="Carboxypeptidase regulatory domain-like"/>
    <property type="match status" value="1"/>
</dbReference>
<accession>A0A7K0KDA1</accession>
<feature type="chain" id="PRO_5029700034" evidence="1">
    <location>
        <begin position="20"/>
        <end position="768"/>
    </location>
</feature>
<dbReference type="InterPro" id="IPR037066">
    <property type="entry name" value="Plug_dom_sf"/>
</dbReference>
<dbReference type="InterPro" id="IPR008969">
    <property type="entry name" value="CarboxyPept-like_regulatory"/>
</dbReference>
<evidence type="ECO:0000313" key="4">
    <source>
        <dbReference type="Proteomes" id="UP000438914"/>
    </source>
</evidence>
<dbReference type="InterPro" id="IPR041700">
    <property type="entry name" value="OMP_b-brl_3"/>
</dbReference>
<dbReference type="SUPFAM" id="SSF56935">
    <property type="entry name" value="Porins"/>
    <property type="match status" value="1"/>
</dbReference>
<evidence type="ECO:0000313" key="3">
    <source>
        <dbReference type="EMBL" id="MST83400.1"/>
    </source>
</evidence>
<proteinExistence type="predicted"/>
<gene>
    <name evidence="3" type="ORF">FYJ73_01655</name>
</gene>
<organism evidence="3 4">
    <name type="scientific">Hallella mizrahii</name>
    <dbReference type="NCBI Taxonomy" id="2606637"/>
    <lineage>
        <taxon>Bacteria</taxon>
        <taxon>Pseudomonadati</taxon>
        <taxon>Bacteroidota</taxon>
        <taxon>Bacteroidia</taxon>
        <taxon>Bacteroidales</taxon>
        <taxon>Prevotellaceae</taxon>
        <taxon>Hallella</taxon>
    </lineage>
</organism>
<dbReference type="Pfam" id="PF13715">
    <property type="entry name" value="CarbopepD_reg_2"/>
    <property type="match status" value="1"/>
</dbReference>